<organism evidence="2 3">
    <name type="scientific">Moelleriella libera RCEF 2490</name>
    <dbReference type="NCBI Taxonomy" id="1081109"/>
    <lineage>
        <taxon>Eukaryota</taxon>
        <taxon>Fungi</taxon>
        <taxon>Dikarya</taxon>
        <taxon>Ascomycota</taxon>
        <taxon>Pezizomycotina</taxon>
        <taxon>Sordariomycetes</taxon>
        <taxon>Hypocreomycetidae</taxon>
        <taxon>Hypocreales</taxon>
        <taxon>Clavicipitaceae</taxon>
        <taxon>Moelleriella</taxon>
    </lineage>
</organism>
<feature type="transmembrane region" description="Helical" evidence="1">
    <location>
        <begin position="14"/>
        <end position="36"/>
    </location>
</feature>
<evidence type="ECO:0000256" key="1">
    <source>
        <dbReference type="SAM" id="Phobius"/>
    </source>
</evidence>
<dbReference type="EMBL" id="AZGY01000007">
    <property type="protein sequence ID" value="KZZ96522.1"/>
    <property type="molecule type" value="Genomic_DNA"/>
</dbReference>
<proteinExistence type="predicted"/>
<accession>A0A162INJ0</accession>
<comment type="caution">
    <text evidence="2">The sequence shown here is derived from an EMBL/GenBank/DDBJ whole genome shotgun (WGS) entry which is preliminary data.</text>
</comment>
<reference evidence="2 3" key="1">
    <citation type="journal article" date="2016" name="Genome Biol. Evol.">
        <title>Divergent and convergent evolution of fungal pathogenicity.</title>
        <authorList>
            <person name="Shang Y."/>
            <person name="Xiao G."/>
            <person name="Zheng P."/>
            <person name="Cen K."/>
            <person name="Zhan S."/>
            <person name="Wang C."/>
        </authorList>
    </citation>
    <scope>NUCLEOTIDE SEQUENCE [LARGE SCALE GENOMIC DNA]</scope>
    <source>
        <strain evidence="2 3">RCEF 2490</strain>
    </source>
</reference>
<keyword evidence="1" id="KW-1133">Transmembrane helix</keyword>
<evidence type="ECO:0000313" key="2">
    <source>
        <dbReference type="EMBL" id="KZZ96522.1"/>
    </source>
</evidence>
<evidence type="ECO:0000313" key="3">
    <source>
        <dbReference type="Proteomes" id="UP000078544"/>
    </source>
</evidence>
<dbReference type="AlphaFoldDB" id="A0A162INJ0"/>
<keyword evidence="1" id="KW-0472">Membrane</keyword>
<dbReference type="STRING" id="1081109.A0A162INJ0"/>
<keyword evidence="3" id="KW-1185">Reference proteome</keyword>
<dbReference type="Proteomes" id="UP000078544">
    <property type="component" value="Unassembled WGS sequence"/>
</dbReference>
<name>A0A162INJ0_9HYPO</name>
<protein>
    <submittedName>
        <fullName evidence="2">Uncharacterized protein</fullName>
    </submittedName>
</protein>
<sequence>MPSSSPVLSLLKTLFIPAVISLIVFVVLTFAVVPVWRRYQNRYSQYLPLDTLSQRTSGLRHRILHRLSTLTPLSAWRRNRDAAENYATDTFLEDGEELGDIDQATLSAISRHILSTMHDSTRRLSRDLEEGFMDDSDEEEPRE</sequence>
<dbReference type="OrthoDB" id="5427070at2759"/>
<keyword evidence="1" id="KW-0812">Transmembrane</keyword>
<gene>
    <name evidence="2" type="ORF">AAL_03751</name>
</gene>